<reference evidence="4" key="1">
    <citation type="submission" date="2019-10" db="EMBL/GenBank/DDBJ databases">
        <authorList>
            <person name="Zhang R."/>
            <person name="Pan Y."/>
            <person name="Wang J."/>
            <person name="Ma R."/>
            <person name="Yu S."/>
        </authorList>
    </citation>
    <scope>NUCLEOTIDE SEQUENCE</scope>
    <source>
        <strain evidence="4">LA-IB0</strain>
        <tissue evidence="4">Leaf</tissue>
    </source>
</reference>
<comment type="caution">
    <text evidence="4">The sequence shown here is derived from an EMBL/GenBank/DDBJ whole genome shotgun (WGS) entry which is preliminary data.</text>
</comment>
<evidence type="ECO:0000313" key="4">
    <source>
        <dbReference type="EMBL" id="KAG8370511.1"/>
    </source>
</evidence>
<comment type="similarity">
    <text evidence="3">Belongs to the GRAS family.</text>
</comment>
<protein>
    <submittedName>
        <fullName evidence="4">Uncharacterized protein</fullName>
    </submittedName>
</protein>
<organism evidence="4 5">
    <name type="scientific">Buddleja alternifolia</name>
    <dbReference type="NCBI Taxonomy" id="168488"/>
    <lineage>
        <taxon>Eukaryota</taxon>
        <taxon>Viridiplantae</taxon>
        <taxon>Streptophyta</taxon>
        <taxon>Embryophyta</taxon>
        <taxon>Tracheophyta</taxon>
        <taxon>Spermatophyta</taxon>
        <taxon>Magnoliopsida</taxon>
        <taxon>eudicotyledons</taxon>
        <taxon>Gunneridae</taxon>
        <taxon>Pentapetalae</taxon>
        <taxon>asterids</taxon>
        <taxon>lamiids</taxon>
        <taxon>Lamiales</taxon>
        <taxon>Scrophulariaceae</taxon>
        <taxon>Buddlejeae</taxon>
        <taxon>Buddleja</taxon>
    </lineage>
</organism>
<dbReference type="Pfam" id="PF03514">
    <property type="entry name" value="GRAS"/>
    <property type="match status" value="1"/>
</dbReference>
<name>A0AAV6WH94_9LAMI</name>
<sequence>MFEEHENFTTEQEQLLLAQFASIDDLYFDILSLPFQSCEEEISSILNSESHDSEGTRHVLFPQSSLEILNKHKNRFRRLNGKKIAIGSPVYQQTRSSTNNIIHFAAEKFVEPTSQLSVLSDPYASSLLEDFSDEDSKNVQLVMYLLSSAEKVGEKHYDRAMKLLNMCEKLSIGKNNSVQRLVYYFTEALYEKIDRETGRITPKGLGNKQFLDEDLLMTPNPTILAFHELVPLSHVTKFAGIQAIIERVAEAKKVHIIDFDICTGVQFTILMQALEGQLDHLKITAVGIKSKKGIIEETGKRLENFANSLNLSFSFNLIMVSDILELNESRFELDEDETIAVYAAYVFKNMIGEPDRLEHLMKMIKIINPCIMVVTEAEATDNSPVFVDRFVEALFFYGAFFDSMEDCMKNDELNRQIAEERIFSPAIRNIVAAEGDERKIRHVSIDVWRAFFARFGMREVELSMSSTYQANLVLESFTCGGSCTLDTNGKSLIIGWKGTSLNSLSAWRFQ</sequence>
<proteinExistence type="inferred from homology"/>
<feature type="region of interest" description="Leucine repeat II (LRII)" evidence="3">
    <location>
        <begin position="297"/>
        <end position="329"/>
    </location>
</feature>
<keyword evidence="5" id="KW-1185">Reference proteome</keyword>
<dbReference type="Proteomes" id="UP000826271">
    <property type="component" value="Unassembled WGS sequence"/>
</dbReference>
<dbReference type="AlphaFoldDB" id="A0AAV6WH94"/>
<dbReference type="PROSITE" id="PS50985">
    <property type="entry name" value="GRAS"/>
    <property type="match status" value="1"/>
</dbReference>
<feature type="short sequence motif" description="VHIID" evidence="3">
    <location>
        <begin position="254"/>
        <end position="258"/>
    </location>
</feature>
<evidence type="ECO:0000313" key="5">
    <source>
        <dbReference type="Proteomes" id="UP000826271"/>
    </source>
</evidence>
<feature type="region of interest" description="SAW" evidence="3">
    <location>
        <begin position="432"/>
        <end position="508"/>
    </location>
</feature>
<comment type="caution">
    <text evidence="3">Lacks conserved residue(s) required for the propagation of feature annotation.</text>
</comment>
<dbReference type="EMBL" id="WHWC01000014">
    <property type="protein sequence ID" value="KAG8370511.1"/>
    <property type="molecule type" value="Genomic_DNA"/>
</dbReference>
<keyword evidence="1" id="KW-0805">Transcription regulation</keyword>
<evidence type="ECO:0000256" key="2">
    <source>
        <dbReference type="ARBA" id="ARBA00023163"/>
    </source>
</evidence>
<gene>
    <name evidence="4" type="ORF">BUALT_Bualt14G0124500</name>
</gene>
<dbReference type="PANTHER" id="PTHR31636">
    <property type="entry name" value="OSJNBA0084A10.13 PROTEIN-RELATED"/>
    <property type="match status" value="1"/>
</dbReference>
<evidence type="ECO:0000256" key="3">
    <source>
        <dbReference type="PROSITE-ProRule" id="PRU01191"/>
    </source>
</evidence>
<dbReference type="InterPro" id="IPR005202">
    <property type="entry name" value="TF_GRAS"/>
</dbReference>
<keyword evidence="2" id="KW-0804">Transcription</keyword>
<evidence type="ECO:0000256" key="1">
    <source>
        <dbReference type="ARBA" id="ARBA00023015"/>
    </source>
</evidence>
<accession>A0AAV6WH94</accession>